<keyword evidence="5" id="KW-0206">Cytoskeleton</keyword>
<gene>
    <name evidence="8" type="ORF">TCAL_03823</name>
</gene>
<keyword evidence="9" id="KW-1185">Reference proteome</keyword>
<comment type="subcellular location">
    <subcellularLocation>
        <location evidence="1">Cytoplasm</location>
        <location evidence="1">Cytoskeleton</location>
    </subcellularLocation>
</comment>
<dbReference type="FunFam" id="3.30.420.40:FF:000148">
    <property type="entry name" value="Actin, alpha skeletal muscle"/>
    <property type="match status" value="1"/>
</dbReference>
<evidence type="ECO:0000256" key="4">
    <source>
        <dbReference type="ARBA" id="ARBA00022840"/>
    </source>
</evidence>
<evidence type="ECO:0000256" key="1">
    <source>
        <dbReference type="ARBA" id="ARBA00004245"/>
    </source>
</evidence>
<dbReference type="STRING" id="6832.A0A553NS48"/>
<evidence type="ECO:0000256" key="3">
    <source>
        <dbReference type="ARBA" id="ARBA00022741"/>
    </source>
</evidence>
<keyword evidence="2" id="KW-0963">Cytoplasm</keyword>
<dbReference type="SUPFAM" id="SSF53067">
    <property type="entry name" value="Actin-like ATPase domain"/>
    <property type="match status" value="2"/>
</dbReference>
<reference evidence="8 9" key="1">
    <citation type="journal article" date="2018" name="Nat. Ecol. Evol.">
        <title>Genomic signatures of mitonuclear coevolution across populations of Tigriopus californicus.</title>
        <authorList>
            <person name="Barreto F.S."/>
            <person name="Watson E.T."/>
            <person name="Lima T.G."/>
            <person name="Willett C.S."/>
            <person name="Edmands S."/>
            <person name="Li W."/>
            <person name="Burton R.S."/>
        </authorList>
    </citation>
    <scope>NUCLEOTIDE SEQUENCE [LARGE SCALE GENOMIC DNA]</scope>
    <source>
        <strain evidence="8 9">San Diego</strain>
    </source>
</reference>
<protein>
    <submittedName>
        <fullName evidence="8">Uncharacterized protein</fullName>
    </submittedName>
</protein>
<dbReference type="EMBL" id="VCGU01000010">
    <property type="protein sequence ID" value="TRY68261.1"/>
    <property type="molecule type" value="Genomic_DNA"/>
</dbReference>
<comment type="caution">
    <text evidence="8">The sequence shown here is derived from an EMBL/GenBank/DDBJ whole genome shotgun (WGS) entry which is preliminary data.</text>
</comment>
<accession>A0A553NS48</accession>
<dbReference type="GO" id="GO:0005856">
    <property type="term" value="C:cytoskeleton"/>
    <property type="evidence" value="ECO:0007669"/>
    <property type="project" value="UniProtKB-SubCell"/>
</dbReference>
<dbReference type="Pfam" id="PF00022">
    <property type="entry name" value="Actin"/>
    <property type="match status" value="1"/>
</dbReference>
<dbReference type="Gene3D" id="3.30.420.40">
    <property type="match status" value="2"/>
</dbReference>
<evidence type="ECO:0000256" key="7">
    <source>
        <dbReference type="SAM" id="MobiDB-lite"/>
    </source>
</evidence>
<dbReference type="PRINTS" id="PR00190">
    <property type="entry name" value="ACTIN"/>
</dbReference>
<feature type="region of interest" description="Disordered" evidence="7">
    <location>
        <begin position="419"/>
        <end position="439"/>
    </location>
</feature>
<keyword evidence="4" id="KW-0067">ATP-binding</keyword>
<sequence length="439" mass="48767">MDKLSVSSHSKTMKDMSIPNSLVLDLGTANTKVGWAGHGEPSSVFPTVVGRGRHKGAMKNLGLKDSYVGRHAQNLRGILSLNQPIRQGVVENWDDLETLWDYVWDKEVNFGGAKNDNDAGEYHVLVSVPPLCPPEDWRKMGEILLEGAGVSGIYLANKSVLSMYGGGRTTGVCVDTGEDMTYIVPCWEGSPLPDATLILKLGGKHITDRLLSLLAQGKYSFPDDTFLIWKRAGKTTNRLCIASRRDVVREAKEKYCRFYDQTFPSNGLKEVEEEVLRLPDGNIVVVGDEAYSAPELMFQPELIKKKYSSLHELVYESVMRCDEKLRPRLLSNIMLTGGNSLMPGLDMRLQKELSKMLPKSTIVRVQAQKGRENFTWNGGAHLCSLSSFQRLWLTKQDYMENGVHASRSTLNVAENGIPENGIPENGIPESQEPIVAELP</sequence>
<dbReference type="GO" id="GO:0005524">
    <property type="term" value="F:ATP binding"/>
    <property type="evidence" value="ECO:0007669"/>
    <property type="project" value="UniProtKB-KW"/>
</dbReference>
<organism evidence="8 9">
    <name type="scientific">Tigriopus californicus</name>
    <name type="common">Marine copepod</name>
    <dbReference type="NCBI Taxonomy" id="6832"/>
    <lineage>
        <taxon>Eukaryota</taxon>
        <taxon>Metazoa</taxon>
        <taxon>Ecdysozoa</taxon>
        <taxon>Arthropoda</taxon>
        <taxon>Crustacea</taxon>
        <taxon>Multicrustacea</taxon>
        <taxon>Hexanauplia</taxon>
        <taxon>Copepoda</taxon>
        <taxon>Harpacticoida</taxon>
        <taxon>Harpacticidae</taxon>
        <taxon>Tigriopus</taxon>
    </lineage>
</organism>
<name>A0A553NS48_TIGCA</name>
<evidence type="ECO:0000313" key="9">
    <source>
        <dbReference type="Proteomes" id="UP000318571"/>
    </source>
</evidence>
<evidence type="ECO:0000313" key="8">
    <source>
        <dbReference type="EMBL" id="TRY68261.1"/>
    </source>
</evidence>
<dbReference type="Proteomes" id="UP000318571">
    <property type="component" value="Chromosome 1"/>
</dbReference>
<dbReference type="SMART" id="SM00268">
    <property type="entry name" value="ACTIN"/>
    <property type="match status" value="1"/>
</dbReference>
<dbReference type="OrthoDB" id="5572108at2759"/>
<proteinExistence type="inferred from homology"/>
<dbReference type="InterPro" id="IPR043129">
    <property type="entry name" value="ATPase_NBD"/>
</dbReference>
<dbReference type="InterPro" id="IPR004000">
    <property type="entry name" value="Actin"/>
</dbReference>
<evidence type="ECO:0000256" key="5">
    <source>
        <dbReference type="ARBA" id="ARBA00023212"/>
    </source>
</evidence>
<dbReference type="AlphaFoldDB" id="A0A553NS48"/>
<evidence type="ECO:0000256" key="2">
    <source>
        <dbReference type="ARBA" id="ARBA00022490"/>
    </source>
</evidence>
<dbReference type="Gene3D" id="3.90.640.10">
    <property type="entry name" value="Actin, Chain A, domain 4"/>
    <property type="match status" value="1"/>
</dbReference>
<dbReference type="OMA" id="GRENFTW"/>
<dbReference type="PANTHER" id="PTHR11937">
    <property type="entry name" value="ACTIN"/>
    <property type="match status" value="1"/>
</dbReference>
<comment type="similarity">
    <text evidence="6">Belongs to the actin family.</text>
</comment>
<evidence type="ECO:0000256" key="6">
    <source>
        <dbReference type="RuleBase" id="RU000487"/>
    </source>
</evidence>
<keyword evidence="3" id="KW-0547">Nucleotide-binding</keyword>